<comment type="caution">
    <text evidence="2">The sequence shown here is derived from an EMBL/GenBank/DDBJ whole genome shotgun (WGS) entry which is preliminary data.</text>
</comment>
<evidence type="ECO:0000313" key="2">
    <source>
        <dbReference type="EMBL" id="KAG1274851.1"/>
    </source>
</evidence>
<dbReference type="AlphaFoldDB" id="A0A9P6WSB8"/>
<protein>
    <submittedName>
        <fullName evidence="2">Uncharacterized protein</fullName>
    </submittedName>
</protein>
<gene>
    <name evidence="2" type="ORF">G6F64_015027</name>
</gene>
<dbReference type="EMBL" id="JAANQT010010792">
    <property type="protein sequence ID" value="KAG1274851.1"/>
    <property type="molecule type" value="Genomic_DNA"/>
</dbReference>
<dbReference type="Proteomes" id="UP000716291">
    <property type="component" value="Unassembled WGS sequence"/>
</dbReference>
<evidence type="ECO:0000313" key="3">
    <source>
        <dbReference type="Proteomes" id="UP000716291"/>
    </source>
</evidence>
<feature type="compositionally biased region" description="Polar residues" evidence="1">
    <location>
        <begin position="18"/>
        <end position="30"/>
    </location>
</feature>
<sequence>MRRCPRKASGTPGPHAATSPQASRPSTSVTPGAGLLTPWRCMMSGRLMPAECTRNNASPGPGAGTGLPASINTVASPGSRAMMACISAGI</sequence>
<reference evidence="2" key="1">
    <citation type="journal article" date="2020" name="Microb. Genom.">
        <title>Genetic diversity of clinical and environmental Mucorales isolates obtained from an investigation of mucormycosis cases among solid organ transplant recipients.</title>
        <authorList>
            <person name="Nguyen M.H."/>
            <person name="Kaul D."/>
            <person name="Muto C."/>
            <person name="Cheng S.J."/>
            <person name="Richter R.A."/>
            <person name="Bruno V.M."/>
            <person name="Liu G."/>
            <person name="Beyhan S."/>
            <person name="Sundermann A.J."/>
            <person name="Mounaud S."/>
            <person name="Pasculle A.W."/>
            <person name="Nierman W.C."/>
            <person name="Driscoll E."/>
            <person name="Cumbie R."/>
            <person name="Clancy C.J."/>
            <person name="Dupont C.L."/>
        </authorList>
    </citation>
    <scope>NUCLEOTIDE SEQUENCE</scope>
    <source>
        <strain evidence="2">GL11</strain>
    </source>
</reference>
<name>A0A9P6WSB8_RHIOR</name>
<evidence type="ECO:0000256" key="1">
    <source>
        <dbReference type="SAM" id="MobiDB-lite"/>
    </source>
</evidence>
<organism evidence="2 3">
    <name type="scientific">Rhizopus oryzae</name>
    <name type="common">Mucormycosis agent</name>
    <name type="synonym">Rhizopus arrhizus var. delemar</name>
    <dbReference type="NCBI Taxonomy" id="64495"/>
    <lineage>
        <taxon>Eukaryota</taxon>
        <taxon>Fungi</taxon>
        <taxon>Fungi incertae sedis</taxon>
        <taxon>Mucoromycota</taxon>
        <taxon>Mucoromycotina</taxon>
        <taxon>Mucoromycetes</taxon>
        <taxon>Mucorales</taxon>
        <taxon>Mucorineae</taxon>
        <taxon>Rhizopodaceae</taxon>
        <taxon>Rhizopus</taxon>
    </lineage>
</organism>
<feature type="region of interest" description="Disordered" evidence="1">
    <location>
        <begin position="1"/>
        <end position="35"/>
    </location>
</feature>
<proteinExistence type="predicted"/>
<accession>A0A9P6WSB8</accession>
<keyword evidence="3" id="KW-1185">Reference proteome</keyword>